<evidence type="ECO:0000313" key="2">
    <source>
        <dbReference type="Proteomes" id="UP000265520"/>
    </source>
</evidence>
<organism evidence="1 2">
    <name type="scientific">Trifolium medium</name>
    <dbReference type="NCBI Taxonomy" id="97028"/>
    <lineage>
        <taxon>Eukaryota</taxon>
        <taxon>Viridiplantae</taxon>
        <taxon>Streptophyta</taxon>
        <taxon>Embryophyta</taxon>
        <taxon>Tracheophyta</taxon>
        <taxon>Spermatophyta</taxon>
        <taxon>Magnoliopsida</taxon>
        <taxon>eudicotyledons</taxon>
        <taxon>Gunneridae</taxon>
        <taxon>Pentapetalae</taxon>
        <taxon>rosids</taxon>
        <taxon>fabids</taxon>
        <taxon>Fabales</taxon>
        <taxon>Fabaceae</taxon>
        <taxon>Papilionoideae</taxon>
        <taxon>50 kb inversion clade</taxon>
        <taxon>NPAAA clade</taxon>
        <taxon>Hologalegina</taxon>
        <taxon>IRL clade</taxon>
        <taxon>Trifolieae</taxon>
        <taxon>Trifolium</taxon>
    </lineage>
</organism>
<dbReference type="PANTHER" id="PTHR36892:SF1">
    <property type="entry name" value="OS05G0518200 PROTEIN"/>
    <property type="match status" value="1"/>
</dbReference>
<name>A0A392NR87_9FABA</name>
<dbReference type="EMBL" id="LXQA010047570">
    <property type="protein sequence ID" value="MCI01922.1"/>
    <property type="molecule type" value="Genomic_DNA"/>
</dbReference>
<proteinExistence type="predicted"/>
<sequence length="255" mass="28389">MIDKSYPFSSWGQGCIRNSCMDPNFFGLPLNSHGELINFNSSGNVGTNQLETSSPLGGSASGLPSNNILCQSSQENLTINERQFVQKTLPKDGLSSLPHYPPKLDVTELSSHREDIHPPNSEMYSSHHVQPLHPEFLKHNSCVEQNQCERVQNHNRNGMVSLKEGSDHISLSSCQPTVRLMGKDVPIARSSQAPMDYKALGDFLNNLLICIVIMFLKMEVSESAEMPVLISILLLRNLPHMQYLMGHPMTFQSSL</sequence>
<feature type="non-terminal residue" evidence="1">
    <location>
        <position position="255"/>
    </location>
</feature>
<accession>A0A392NR87</accession>
<reference evidence="1 2" key="1">
    <citation type="journal article" date="2018" name="Front. Plant Sci.">
        <title>Red Clover (Trifolium pratense) and Zigzag Clover (T. medium) - A Picture of Genomic Similarities and Differences.</title>
        <authorList>
            <person name="Dluhosova J."/>
            <person name="Istvanek J."/>
            <person name="Nedelnik J."/>
            <person name="Repkova J."/>
        </authorList>
    </citation>
    <scope>NUCLEOTIDE SEQUENCE [LARGE SCALE GENOMIC DNA]</scope>
    <source>
        <strain evidence="2">cv. 10/8</strain>
        <tissue evidence="1">Leaf</tissue>
    </source>
</reference>
<dbReference type="PANTHER" id="PTHR36892">
    <property type="entry name" value="OS01G0201800 PROTEIN"/>
    <property type="match status" value="1"/>
</dbReference>
<protein>
    <submittedName>
        <fullName evidence="1">Uncharacterized protein</fullName>
    </submittedName>
</protein>
<dbReference type="AlphaFoldDB" id="A0A392NR87"/>
<dbReference type="Proteomes" id="UP000265520">
    <property type="component" value="Unassembled WGS sequence"/>
</dbReference>
<dbReference type="PROSITE" id="PS51257">
    <property type="entry name" value="PROKAR_LIPOPROTEIN"/>
    <property type="match status" value="1"/>
</dbReference>
<comment type="caution">
    <text evidence="1">The sequence shown here is derived from an EMBL/GenBank/DDBJ whole genome shotgun (WGS) entry which is preliminary data.</text>
</comment>
<keyword evidence="2" id="KW-1185">Reference proteome</keyword>
<evidence type="ECO:0000313" key="1">
    <source>
        <dbReference type="EMBL" id="MCI01922.1"/>
    </source>
</evidence>